<keyword evidence="3" id="KW-1133">Transmembrane helix</keyword>
<organism evidence="5 6">
    <name type="scientific">Sphagnum troendelagicum</name>
    <dbReference type="NCBI Taxonomy" id="128251"/>
    <lineage>
        <taxon>Eukaryota</taxon>
        <taxon>Viridiplantae</taxon>
        <taxon>Streptophyta</taxon>
        <taxon>Embryophyta</taxon>
        <taxon>Bryophyta</taxon>
        <taxon>Sphagnophytina</taxon>
        <taxon>Sphagnopsida</taxon>
        <taxon>Sphagnales</taxon>
        <taxon>Sphagnaceae</taxon>
        <taxon>Sphagnum</taxon>
    </lineage>
</organism>
<keyword evidence="4" id="KW-0472">Membrane</keyword>
<dbReference type="Pfam" id="PF02466">
    <property type="entry name" value="Tim17"/>
    <property type="match status" value="1"/>
</dbReference>
<gene>
    <name evidence="5" type="ORF">CSSPTR1EN2_LOCUS22131</name>
</gene>
<sequence>MPQAHFDASVESPHLDVILDVGHPLANRVVDGFIKVGGVGFVHGATQEAYRLVLKEETNQKSLERLAQRAGKEAVQWGLVAGAYSGVRYGLQQALGENNWKSALLSGALTGATLAITEPNPGSDRVVRGAITGGAIATAAEFIRNLTD</sequence>
<dbReference type="PANTHER" id="PTHR15371:SF1">
    <property type="entry name" value="OUTER ENVELOPE PORE PROTEIN 16-2, CHLOROPLASTIC"/>
    <property type="match status" value="1"/>
</dbReference>
<accession>A0ABP0V017</accession>
<reference evidence="5" key="1">
    <citation type="submission" date="2024-02" db="EMBL/GenBank/DDBJ databases">
        <authorList>
            <consortium name="ELIXIR-Norway"/>
            <consortium name="Elixir Norway"/>
        </authorList>
    </citation>
    <scope>NUCLEOTIDE SEQUENCE</scope>
</reference>
<proteinExistence type="predicted"/>
<keyword evidence="6" id="KW-1185">Reference proteome</keyword>
<comment type="subcellular location">
    <subcellularLocation>
        <location evidence="1">Membrane</location>
        <topology evidence="1">Multi-pass membrane protein</topology>
    </subcellularLocation>
</comment>
<evidence type="ECO:0000256" key="2">
    <source>
        <dbReference type="ARBA" id="ARBA00022692"/>
    </source>
</evidence>
<evidence type="ECO:0000313" key="5">
    <source>
        <dbReference type="EMBL" id="CAK9234266.1"/>
    </source>
</evidence>
<dbReference type="InterPro" id="IPR045238">
    <property type="entry name" value="Tim23-like"/>
</dbReference>
<evidence type="ECO:0000256" key="1">
    <source>
        <dbReference type="ARBA" id="ARBA00004141"/>
    </source>
</evidence>
<protein>
    <submittedName>
        <fullName evidence="5">Uncharacterized protein</fullName>
    </submittedName>
</protein>
<dbReference type="EMBL" id="OZ019900">
    <property type="protein sequence ID" value="CAK9234266.1"/>
    <property type="molecule type" value="Genomic_DNA"/>
</dbReference>
<evidence type="ECO:0000256" key="3">
    <source>
        <dbReference type="ARBA" id="ARBA00022989"/>
    </source>
</evidence>
<dbReference type="PANTHER" id="PTHR15371">
    <property type="entry name" value="TIM23"/>
    <property type="match status" value="1"/>
</dbReference>
<dbReference type="Proteomes" id="UP001497512">
    <property type="component" value="Chromosome 8"/>
</dbReference>
<evidence type="ECO:0000256" key="4">
    <source>
        <dbReference type="ARBA" id="ARBA00023136"/>
    </source>
</evidence>
<keyword evidence="2" id="KW-0812">Transmembrane</keyword>
<name>A0ABP0V017_9BRYO</name>
<evidence type="ECO:0000313" key="6">
    <source>
        <dbReference type="Proteomes" id="UP001497512"/>
    </source>
</evidence>